<dbReference type="EC" id="2.7.13.3" evidence="2"/>
<dbReference type="SMART" id="SM00388">
    <property type="entry name" value="HisKA"/>
    <property type="match status" value="1"/>
</dbReference>
<evidence type="ECO:0000256" key="4">
    <source>
        <dbReference type="ARBA" id="ARBA00022679"/>
    </source>
</evidence>
<dbReference type="Proteomes" id="UP000769766">
    <property type="component" value="Unassembled WGS sequence"/>
</dbReference>
<evidence type="ECO:0000256" key="9">
    <source>
        <dbReference type="SAM" id="MobiDB-lite"/>
    </source>
</evidence>
<dbReference type="Gene3D" id="1.10.287.130">
    <property type="match status" value="1"/>
</dbReference>
<dbReference type="EMBL" id="JACPRF010000299">
    <property type="protein sequence ID" value="MBI2877182.1"/>
    <property type="molecule type" value="Genomic_DNA"/>
</dbReference>
<proteinExistence type="predicted"/>
<keyword evidence="4" id="KW-0808">Transferase</keyword>
<keyword evidence="7" id="KW-0067">ATP-binding</keyword>
<dbReference type="InterPro" id="IPR003594">
    <property type="entry name" value="HATPase_dom"/>
</dbReference>
<dbReference type="InterPro" id="IPR003661">
    <property type="entry name" value="HisK_dim/P_dom"/>
</dbReference>
<dbReference type="PANTHER" id="PTHR43065">
    <property type="entry name" value="SENSOR HISTIDINE KINASE"/>
    <property type="match status" value="1"/>
</dbReference>
<keyword evidence="5" id="KW-0547">Nucleotide-binding</keyword>
<feature type="transmembrane region" description="Helical" evidence="10">
    <location>
        <begin position="60"/>
        <end position="85"/>
    </location>
</feature>
<feature type="transmembrane region" description="Helical" evidence="10">
    <location>
        <begin position="148"/>
        <end position="164"/>
    </location>
</feature>
<keyword evidence="8" id="KW-0902">Two-component regulatory system</keyword>
<comment type="caution">
    <text evidence="12">The sequence shown here is derived from an EMBL/GenBank/DDBJ whole genome shotgun (WGS) entry which is preliminary data.</text>
</comment>
<dbReference type="PANTHER" id="PTHR43065:SF10">
    <property type="entry name" value="PEROXIDE STRESS-ACTIVATED HISTIDINE KINASE MAK3"/>
    <property type="match status" value="1"/>
</dbReference>
<evidence type="ECO:0000256" key="2">
    <source>
        <dbReference type="ARBA" id="ARBA00012438"/>
    </source>
</evidence>
<dbReference type="Gene3D" id="3.30.450.20">
    <property type="entry name" value="PAS domain"/>
    <property type="match status" value="1"/>
</dbReference>
<dbReference type="SUPFAM" id="SSF55874">
    <property type="entry name" value="ATPase domain of HSP90 chaperone/DNA topoisomerase II/histidine kinase"/>
    <property type="match status" value="1"/>
</dbReference>
<dbReference type="PRINTS" id="PR00344">
    <property type="entry name" value="BCTRLSENSOR"/>
</dbReference>
<feature type="transmembrane region" description="Helical" evidence="10">
    <location>
        <begin position="119"/>
        <end position="141"/>
    </location>
</feature>
<organism evidence="12 13">
    <name type="scientific">Tectimicrobiota bacterium</name>
    <dbReference type="NCBI Taxonomy" id="2528274"/>
    <lineage>
        <taxon>Bacteria</taxon>
        <taxon>Pseudomonadati</taxon>
        <taxon>Nitrospinota/Tectimicrobiota group</taxon>
        <taxon>Candidatus Tectimicrobiota</taxon>
    </lineage>
</organism>
<evidence type="ECO:0000256" key="5">
    <source>
        <dbReference type="ARBA" id="ARBA00022741"/>
    </source>
</evidence>
<feature type="compositionally biased region" description="Polar residues" evidence="9">
    <location>
        <begin position="363"/>
        <end position="372"/>
    </location>
</feature>
<dbReference type="Gene3D" id="3.30.565.10">
    <property type="entry name" value="Histidine kinase-like ATPase, C-terminal domain"/>
    <property type="match status" value="1"/>
</dbReference>
<protein>
    <recommendedName>
        <fullName evidence="2">histidine kinase</fullName>
        <ecNumber evidence="2">2.7.13.3</ecNumber>
    </recommendedName>
</protein>
<feature type="domain" description="Histidine kinase" evidence="11">
    <location>
        <begin position="423"/>
        <end position="641"/>
    </location>
</feature>
<dbReference type="GO" id="GO:0000155">
    <property type="term" value="F:phosphorelay sensor kinase activity"/>
    <property type="evidence" value="ECO:0007669"/>
    <property type="project" value="InterPro"/>
</dbReference>
<dbReference type="AlphaFoldDB" id="A0A932FXA9"/>
<evidence type="ECO:0000313" key="13">
    <source>
        <dbReference type="Proteomes" id="UP000769766"/>
    </source>
</evidence>
<dbReference type="InterPro" id="IPR005467">
    <property type="entry name" value="His_kinase_dom"/>
</dbReference>
<evidence type="ECO:0000256" key="8">
    <source>
        <dbReference type="ARBA" id="ARBA00023012"/>
    </source>
</evidence>
<dbReference type="Pfam" id="PF02518">
    <property type="entry name" value="HATPase_c"/>
    <property type="match status" value="1"/>
</dbReference>
<keyword evidence="10" id="KW-0472">Membrane</keyword>
<comment type="catalytic activity">
    <reaction evidence="1">
        <text>ATP + protein L-histidine = ADP + protein N-phospho-L-histidine.</text>
        <dbReference type="EC" id="2.7.13.3"/>
    </reaction>
</comment>
<evidence type="ECO:0000313" key="12">
    <source>
        <dbReference type="EMBL" id="MBI2877182.1"/>
    </source>
</evidence>
<gene>
    <name evidence="12" type="ORF">HYY20_09900</name>
</gene>
<evidence type="ECO:0000256" key="3">
    <source>
        <dbReference type="ARBA" id="ARBA00022553"/>
    </source>
</evidence>
<feature type="transmembrane region" description="Helical" evidence="10">
    <location>
        <begin position="92"/>
        <end position="113"/>
    </location>
</feature>
<name>A0A932FXA9_UNCTE</name>
<dbReference type="SUPFAM" id="SSF47384">
    <property type="entry name" value="Homodimeric domain of signal transducing histidine kinase"/>
    <property type="match status" value="1"/>
</dbReference>
<reference evidence="12" key="1">
    <citation type="submission" date="2020-07" db="EMBL/GenBank/DDBJ databases">
        <title>Huge and variable diversity of episymbiotic CPR bacteria and DPANN archaea in groundwater ecosystems.</title>
        <authorList>
            <person name="He C.Y."/>
            <person name="Keren R."/>
            <person name="Whittaker M."/>
            <person name="Farag I.F."/>
            <person name="Doudna J."/>
            <person name="Cate J.H.D."/>
            <person name="Banfield J.F."/>
        </authorList>
    </citation>
    <scope>NUCLEOTIDE SEQUENCE</scope>
    <source>
        <strain evidence="12">NC_groundwater_672_Ag_B-0.1um_62_36</strain>
    </source>
</reference>
<dbReference type="PROSITE" id="PS50109">
    <property type="entry name" value="HIS_KIN"/>
    <property type="match status" value="1"/>
</dbReference>
<accession>A0A932FXA9</accession>
<dbReference type="CDD" id="cd00082">
    <property type="entry name" value="HisKA"/>
    <property type="match status" value="1"/>
</dbReference>
<dbReference type="Pfam" id="PF25323">
    <property type="entry name" value="6TM_PilS"/>
    <property type="match status" value="1"/>
</dbReference>
<dbReference type="SMART" id="SM00387">
    <property type="entry name" value="HATPase_c"/>
    <property type="match status" value="1"/>
</dbReference>
<sequence>MLATHWLHWIKEIVSFLRLTPGGEGTEGRGPSSLTALASFPEGRPDPASPPEEERTRRHAWWLIGVRWFAVLIAATLSLVAVRILGLLPSKALGPLLLTIAGLAGFNLLFILLVRQGKWLPYLLPLQIYTDLGILLVLLHFSGGSENLLYVLLLFHVIIAGVLLPRHQCYMVATVASLLFALLSWAEWVGLLEHYDLLIIPHGGRRGDPAHDSLYVASRVGLLWSVLFFSAYFITTLAEQARSYEHQLEAMTDRALAERQLLEQALDATGTGLCVVDQELRPFWINNRWMEWFASDLSASALLMQGVACELPCCLCFQPGANGSTLPLWWIAGEGSPARQTLEDGRLRVTERVLPNPEDDRPGSSSPGQGQRVFQVTTAPLLDRDHKIGQVVELVQEITEQKQAQAQILRAGKLAAIGELAGQVAHEVNNPIAIISAKARLLLSDHREEISDKVAQELAKIIEFSDRVARIAQGLLSYCRPSAAMRAPLDIRIPIQKALAMIEHRARMGEVQIEASLRGAVPMVQANASEMEQVFLNLFLNALDAMPQGGRLAISIPGGMEPLSEGRPCVAVLVEDTGAGIPEESRGRIFDPFFSSKEEGRGTGLGLSICLGIVRSHGGEIEVESQPGKGTRFTLKLPIEAAVDRMDYQEVRNG</sequence>
<keyword evidence="10" id="KW-1133">Transmembrane helix</keyword>
<evidence type="ECO:0000256" key="10">
    <source>
        <dbReference type="SAM" id="Phobius"/>
    </source>
</evidence>
<evidence type="ECO:0000256" key="1">
    <source>
        <dbReference type="ARBA" id="ARBA00000085"/>
    </source>
</evidence>
<dbReference type="InterPro" id="IPR036097">
    <property type="entry name" value="HisK_dim/P_sf"/>
</dbReference>
<dbReference type="InterPro" id="IPR036890">
    <property type="entry name" value="HATPase_C_sf"/>
</dbReference>
<evidence type="ECO:0000256" key="7">
    <source>
        <dbReference type="ARBA" id="ARBA00022840"/>
    </source>
</evidence>
<dbReference type="GO" id="GO:0005524">
    <property type="term" value="F:ATP binding"/>
    <property type="evidence" value="ECO:0007669"/>
    <property type="project" value="UniProtKB-KW"/>
</dbReference>
<feature type="transmembrane region" description="Helical" evidence="10">
    <location>
        <begin position="170"/>
        <end position="192"/>
    </location>
</feature>
<keyword evidence="6" id="KW-0418">Kinase</keyword>
<feature type="region of interest" description="Disordered" evidence="9">
    <location>
        <begin position="352"/>
        <end position="372"/>
    </location>
</feature>
<evidence type="ECO:0000256" key="6">
    <source>
        <dbReference type="ARBA" id="ARBA00022777"/>
    </source>
</evidence>
<keyword evidence="10" id="KW-0812">Transmembrane</keyword>
<keyword evidence="3" id="KW-0597">Phosphoprotein</keyword>
<dbReference type="InterPro" id="IPR004358">
    <property type="entry name" value="Sig_transdc_His_kin-like_C"/>
</dbReference>
<evidence type="ECO:0000259" key="11">
    <source>
        <dbReference type="PROSITE" id="PS50109"/>
    </source>
</evidence>